<feature type="compositionally biased region" description="Acidic residues" evidence="1">
    <location>
        <begin position="444"/>
        <end position="462"/>
    </location>
</feature>
<feature type="region of interest" description="Disordered" evidence="1">
    <location>
        <begin position="432"/>
        <end position="486"/>
    </location>
</feature>
<evidence type="ECO:0000256" key="1">
    <source>
        <dbReference type="SAM" id="MobiDB-lite"/>
    </source>
</evidence>
<comment type="caution">
    <text evidence="2">The sequence shown here is derived from an EMBL/GenBank/DDBJ whole genome shotgun (WGS) entry which is preliminary data.</text>
</comment>
<feature type="region of interest" description="Disordered" evidence="1">
    <location>
        <begin position="103"/>
        <end position="130"/>
    </location>
</feature>
<feature type="compositionally biased region" description="Polar residues" evidence="1">
    <location>
        <begin position="103"/>
        <end position="115"/>
    </location>
</feature>
<evidence type="ECO:0000313" key="2">
    <source>
        <dbReference type="EMBL" id="KAF3276345.1"/>
    </source>
</evidence>
<dbReference type="OrthoDB" id="10542158at2759"/>
<organism evidence="2 3">
    <name type="scientific">Orbilia oligospora</name>
    <name type="common">Nematode-trapping fungus</name>
    <name type="synonym">Arthrobotrys oligospora</name>
    <dbReference type="NCBI Taxonomy" id="2813651"/>
    <lineage>
        <taxon>Eukaryota</taxon>
        <taxon>Fungi</taxon>
        <taxon>Dikarya</taxon>
        <taxon>Ascomycota</taxon>
        <taxon>Pezizomycotina</taxon>
        <taxon>Orbiliomycetes</taxon>
        <taxon>Orbiliales</taxon>
        <taxon>Orbiliaceae</taxon>
        <taxon>Orbilia</taxon>
    </lineage>
</organism>
<dbReference type="AlphaFoldDB" id="A0A7C8R9V3"/>
<dbReference type="EMBL" id="JAABOJ010000033">
    <property type="protein sequence ID" value="KAF3276345.1"/>
    <property type="molecule type" value="Genomic_DNA"/>
</dbReference>
<accession>A0A7C8R9V3</accession>
<gene>
    <name evidence="2" type="ORF">TWF970_006304</name>
</gene>
<protein>
    <submittedName>
        <fullName evidence="2">Uncharacterized protein</fullName>
    </submittedName>
</protein>
<dbReference type="Proteomes" id="UP000474640">
    <property type="component" value="Unassembled WGS sequence"/>
</dbReference>
<reference evidence="2 3" key="1">
    <citation type="submission" date="2020-01" db="EMBL/GenBank/DDBJ databases">
        <authorList>
            <person name="Palmer J.M."/>
        </authorList>
    </citation>
    <scope>NUCLEOTIDE SEQUENCE [LARGE SCALE GENOMIC DNA]</scope>
    <source>
        <strain evidence="2 3">TWF970</strain>
    </source>
</reference>
<proteinExistence type="predicted"/>
<sequence length="510" mass="58168">MSALAGKSGGDNYPSTVSQFERVFSSRNDHSESFEFLDLHQSGSHWGLENLKYFRVLEKVHSGPFLIYERIIQDVRRLSPIPHGKKIFNLSIGDAIRKDYGDSQKSLASDGSHNQWPRAARQASQNKKRRSRALRFHQNKLLVLRQRLVIRAALTPIVGIVSQQDNKIDESKAEPMSHYLANQFIQGTILEYMNPDSLFSRYHTPDKKIDNAYLWYESWPHHSQVKAGIVNSRVYDDGCFTVLVKNTGSSGEITNFTWVCSVETKRDMRILDPESLTISTAGGDCQRLGQNIAEMWATIYRRIWTAADFETADDGMEAMIDRLSDENLRVFLIIFQHTHFQIATTRFTKEYLKSYLVPGYDSDLSSENYYLTVDLSYRRDVAKRTHRRDAIVMMASLIDYFYNVHIINASPILSSTVGDGLDGHQAAGYDIGGSGDFLPRPEDENPDYLMEDGEGSNEEDLANEDRENYGGNQMDEDYDAESYPRHDLGGNFVDELSYIVAPAQTKRRKL</sequence>
<evidence type="ECO:0000313" key="3">
    <source>
        <dbReference type="Proteomes" id="UP000474640"/>
    </source>
</evidence>
<name>A0A7C8R9V3_ORBOL</name>